<feature type="domain" description="ABC transporter" evidence="12">
    <location>
        <begin position="566"/>
        <end position="793"/>
    </location>
</feature>
<feature type="transmembrane region" description="Helical" evidence="11">
    <location>
        <begin position="399"/>
        <end position="418"/>
    </location>
</feature>
<evidence type="ECO:0000256" key="1">
    <source>
        <dbReference type="ARBA" id="ARBA00004651"/>
    </source>
</evidence>
<keyword evidence="2" id="KW-0813">Transport</keyword>
<dbReference type="Pfam" id="PF00664">
    <property type="entry name" value="ABC_membrane"/>
    <property type="match status" value="1"/>
</dbReference>
<dbReference type="SMART" id="SM00382">
    <property type="entry name" value="AAA"/>
    <property type="match status" value="2"/>
</dbReference>
<keyword evidence="6" id="KW-0547">Nucleotide-binding</keyword>
<dbReference type="PROSITE" id="PS00211">
    <property type="entry name" value="ABC_TRANSPORTER_1"/>
    <property type="match status" value="2"/>
</dbReference>
<dbReference type="InterPro" id="IPR003593">
    <property type="entry name" value="AAA+_ATPase"/>
</dbReference>
<keyword evidence="5" id="KW-0677">Repeat</keyword>
<evidence type="ECO:0000256" key="5">
    <source>
        <dbReference type="ARBA" id="ARBA00022737"/>
    </source>
</evidence>
<dbReference type="Pfam" id="PF00005">
    <property type="entry name" value="ABC_tran"/>
    <property type="match status" value="2"/>
</dbReference>
<evidence type="ECO:0000256" key="11">
    <source>
        <dbReference type="SAM" id="Phobius"/>
    </source>
</evidence>
<dbReference type="InterPro" id="IPR017871">
    <property type="entry name" value="ABC_transporter-like_CS"/>
</dbReference>
<dbReference type="CDD" id="cd18605">
    <property type="entry name" value="ABC_6TM_MRP7_D2_like"/>
    <property type="match status" value="1"/>
</dbReference>
<feature type="transmembrane region" description="Helical" evidence="11">
    <location>
        <begin position="486"/>
        <end position="508"/>
    </location>
</feature>
<feature type="transmembrane region" description="Helical" evidence="11">
    <location>
        <begin position="113"/>
        <end position="132"/>
    </location>
</feature>
<feature type="domain" description="ABC transmembrane type-1" evidence="13">
    <location>
        <begin position="834"/>
        <end position="1141"/>
    </location>
</feature>
<feature type="transmembrane region" description="Helical" evidence="11">
    <location>
        <begin position="174"/>
        <end position="192"/>
    </location>
</feature>
<gene>
    <name evidence="14" type="ORF">CAUJ_LOCUS11336</name>
</gene>
<evidence type="ECO:0000313" key="15">
    <source>
        <dbReference type="Proteomes" id="UP000835052"/>
    </source>
</evidence>
<feature type="transmembrane region" description="Helical" evidence="11">
    <location>
        <begin position="299"/>
        <end position="324"/>
    </location>
</feature>
<dbReference type="OrthoDB" id="6500128at2759"/>
<dbReference type="PANTHER" id="PTHR24223">
    <property type="entry name" value="ATP-BINDING CASSETTE SUB-FAMILY C"/>
    <property type="match status" value="1"/>
</dbReference>
<evidence type="ECO:0000256" key="2">
    <source>
        <dbReference type="ARBA" id="ARBA00022448"/>
    </source>
</evidence>
<dbReference type="InterPro" id="IPR050173">
    <property type="entry name" value="ABC_transporter_C-like"/>
</dbReference>
<feature type="transmembrane region" description="Helical" evidence="11">
    <location>
        <begin position="823"/>
        <end position="845"/>
    </location>
</feature>
<organism evidence="14 15">
    <name type="scientific">Caenorhabditis auriculariae</name>
    <dbReference type="NCBI Taxonomy" id="2777116"/>
    <lineage>
        <taxon>Eukaryota</taxon>
        <taxon>Metazoa</taxon>
        <taxon>Ecdysozoa</taxon>
        <taxon>Nematoda</taxon>
        <taxon>Chromadorea</taxon>
        <taxon>Rhabditida</taxon>
        <taxon>Rhabditina</taxon>
        <taxon>Rhabditomorpha</taxon>
        <taxon>Rhabditoidea</taxon>
        <taxon>Rhabditidae</taxon>
        <taxon>Peloderinae</taxon>
        <taxon>Caenorhabditis</taxon>
    </lineage>
</organism>
<dbReference type="FunFam" id="1.20.1560.10:FF:000013">
    <property type="entry name" value="ABC transporter C family member 2"/>
    <property type="match status" value="1"/>
</dbReference>
<evidence type="ECO:0000259" key="12">
    <source>
        <dbReference type="PROSITE" id="PS50893"/>
    </source>
</evidence>
<dbReference type="SUPFAM" id="SSF90123">
    <property type="entry name" value="ABC transporter transmembrane region"/>
    <property type="match status" value="2"/>
</dbReference>
<evidence type="ECO:0000256" key="9">
    <source>
        <dbReference type="ARBA" id="ARBA00023136"/>
    </source>
</evidence>
<feature type="transmembrane region" description="Helical" evidence="11">
    <location>
        <begin position="981"/>
        <end position="1012"/>
    </location>
</feature>
<dbReference type="EMBL" id="CAJGYM010000054">
    <property type="protein sequence ID" value="CAD6195417.1"/>
    <property type="molecule type" value="Genomic_DNA"/>
</dbReference>
<feature type="transmembrane region" description="Helical" evidence="11">
    <location>
        <begin position="336"/>
        <end position="359"/>
    </location>
</feature>
<evidence type="ECO:0000256" key="10">
    <source>
        <dbReference type="ARBA" id="ARBA00023180"/>
    </source>
</evidence>
<comment type="subcellular location">
    <subcellularLocation>
        <location evidence="1">Cell membrane</location>
        <topology evidence="1">Multi-pass membrane protein</topology>
    </subcellularLocation>
</comment>
<keyword evidence="7" id="KW-0067">ATP-binding</keyword>
<keyword evidence="15" id="KW-1185">Reference proteome</keyword>
<sequence>MALPDRNDVFEFCGFANGSSFRTKYFLDESTMTITPCAELLLISVQTIPLFFFTLINYSLLRRFYPRFESPAIPRIFIFRSFVSFVSAAVLVFSIVFTAFGGKGFEIKSAFQIEYGLMALTWLAYAFLWVFSVFEQSWTRSRELVVSAFFASKVYYLILANRWILYGFLNPRTIIIAVLAVFQTINSVNGFIEWRIHKRSQFFSHVAFPLEVDETVHLDDLADEQASIFSRIFFLWTNQLVKKGGRKQLNALDDVFKLPPSLQVGTVERAMVENSPTFYSDGTPYSIAKSLLATFGVQFFSLAVLRLASDAFTFAGPILLHLLVQTFDSPLPTNDSYTYAGLMIVCSLAAALFSANFNYYVQKISFKVRAATITAVYDKLTCVPLAEMRGVSSGKMMNFYLDGRRFLPVQLCVALYLLHREVGMAFISGLVAAILLIPINKVITNYIGKMSERLMNCKDLRIRMIKETMEGIKSDQNLRYLKIRKYLDAVCVYLWASAPLLITISILATYTLVLHEKLTSAKVFTSLALVNILIMPLNAFPWVLNGLVEALVSIKRLEWFFALRNIDMNDIYSQASDEKTLLSVIEGRQEGQIIGITGQVGSGKSTLLQGILGETKYLIEAMKIRQTSISQGFGYVGQERWLWRGTIRENILAGKRFEPARYEEVLRDSCLISDIQLMPGGDAYEISDNGSSLSGGQRTRVALARALYQDNSVYLFDEPFASLDRKVADSIWKNVMEKLRDKGKLIVVASHEKRLLARANYMIVLDFDGRVKLRGAAADVLRGHGDDLHEDISFVDERDSMENVLVPEEEKQSGAVRVSVYKAYGVATGVAMSVLIISALVAMQATKNGADWWLSKWTESQGPNASANFPKDFNGVWLAGRRYYEMLGDEEMDRSVRFLCIYAAIAGANTIFTLIRAFLFAYGGIIAARYLHESLLHKLMKAPLSWWDRTPAGRVINRLCSDVYTVDDNLPFQLNIFLASLFNLIGSLVITLLGLPFLAPVVILLFVVYFFIQNYYRLTTVELKRLSTLTLSPLYSLLSDTVNGLVTIRAQRLTDRFAGKLRERLTNNLRAQFSSLAASQWLSIRLSMIAVAVVSAITVAAIIQHRVTHVDSGLVALAITYALSMTSLLNGLLGSFIETEKEMVSVERIDEYLQTVEEEKSRNDKFIDPTTVRGKIVFKNVSLRYKSNLPLALDNISLSFESGRRVAIIGRTGSGKSSIFQALLQLAPIENGTILLDDVDIRTYDKFAFRRCFGVIPQMPFIFSGTLYDNLTVNGGITNRAQVTQVVRVANLDSVLTRIGGLDGEIIEDGKNLSVGEKQLISVCRILLCKPKIVLIDEATSNMDRQTHLAVYSLLRAHLPMATILCILHSPDSSENFDGVIELDRGSVARLFSAYHNTIPGH</sequence>
<feature type="domain" description="ABC transporter" evidence="12">
    <location>
        <begin position="1176"/>
        <end position="1399"/>
    </location>
</feature>
<dbReference type="SUPFAM" id="SSF52540">
    <property type="entry name" value="P-loop containing nucleoside triphosphate hydrolases"/>
    <property type="match status" value="2"/>
</dbReference>
<evidence type="ECO:0000256" key="4">
    <source>
        <dbReference type="ARBA" id="ARBA00022692"/>
    </source>
</evidence>
<dbReference type="InterPro" id="IPR011527">
    <property type="entry name" value="ABC1_TM_dom"/>
</dbReference>
<evidence type="ECO:0000256" key="6">
    <source>
        <dbReference type="ARBA" id="ARBA00022741"/>
    </source>
</evidence>
<dbReference type="PROSITE" id="PS50929">
    <property type="entry name" value="ABC_TM1F"/>
    <property type="match status" value="2"/>
</dbReference>
<dbReference type="PANTHER" id="PTHR24223:SF330">
    <property type="entry name" value="ATP-BINDING CASSETTE SUB-FAMILY C MEMBER 10"/>
    <property type="match status" value="1"/>
</dbReference>
<feature type="transmembrane region" description="Helical" evidence="11">
    <location>
        <begin position="424"/>
        <end position="443"/>
    </location>
</feature>
<reference evidence="14" key="1">
    <citation type="submission" date="2020-10" db="EMBL/GenBank/DDBJ databases">
        <authorList>
            <person name="Kikuchi T."/>
        </authorList>
    </citation>
    <scope>NUCLEOTIDE SEQUENCE</scope>
    <source>
        <strain evidence="14">NKZ352</strain>
    </source>
</reference>
<dbReference type="InterPro" id="IPR036640">
    <property type="entry name" value="ABC1_TM_sf"/>
</dbReference>
<feature type="transmembrane region" description="Helical" evidence="11">
    <location>
        <begin position="82"/>
        <end position="101"/>
    </location>
</feature>
<keyword evidence="4 11" id="KW-0812">Transmembrane</keyword>
<evidence type="ECO:0000256" key="3">
    <source>
        <dbReference type="ARBA" id="ARBA00022475"/>
    </source>
</evidence>
<dbReference type="GO" id="GO:0005524">
    <property type="term" value="F:ATP binding"/>
    <property type="evidence" value="ECO:0007669"/>
    <property type="project" value="UniProtKB-KW"/>
</dbReference>
<feature type="transmembrane region" description="Helical" evidence="11">
    <location>
        <begin position="1082"/>
        <end position="1103"/>
    </location>
</feature>
<dbReference type="Gene3D" id="1.20.1560.10">
    <property type="entry name" value="ABC transporter type 1, transmembrane domain"/>
    <property type="match status" value="2"/>
</dbReference>
<dbReference type="PROSITE" id="PS50893">
    <property type="entry name" value="ABC_TRANSPORTER_2"/>
    <property type="match status" value="2"/>
</dbReference>
<dbReference type="FunFam" id="3.40.50.300:FF:002145">
    <property type="entry name" value="ABC transporter (MsbA subfamily)"/>
    <property type="match status" value="1"/>
</dbReference>
<feature type="transmembrane region" description="Helical" evidence="11">
    <location>
        <begin position="144"/>
        <end position="168"/>
    </location>
</feature>
<protein>
    <submittedName>
        <fullName evidence="14">Uncharacterized protein</fullName>
    </submittedName>
</protein>
<keyword evidence="3" id="KW-1003">Cell membrane</keyword>
<feature type="transmembrane region" description="Helical" evidence="11">
    <location>
        <begin position="1115"/>
        <end position="1137"/>
    </location>
</feature>
<evidence type="ECO:0000256" key="8">
    <source>
        <dbReference type="ARBA" id="ARBA00022989"/>
    </source>
</evidence>
<evidence type="ECO:0000259" key="13">
    <source>
        <dbReference type="PROSITE" id="PS50929"/>
    </source>
</evidence>
<feature type="transmembrane region" description="Helical" evidence="11">
    <location>
        <begin position="901"/>
        <end position="931"/>
    </location>
</feature>
<feature type="domain" description="ABC transmembrane type-1" evidence="13">
    <location>
        <begin position="302"/>
        <end position="549"/>
    </location>
</feature>
<comment type="caution">
    <text evidence="14">The sequence shown here is derived from an EMBL/GenBank/DDBJ whole genome shotgun (WGS) entry which is preliminary data.</text>
</comment>
<dbReference type="InterPro" id="IPR027417">
    <property type="entry name" value="P-loop_NTPase"/>
</dbReference>
<keyword evidence="9 11" id="KW-0472">Membrane</keyword>
<evidence type="ECO:0000313" key="14">
    <source>
        <dbReference type="EMBL" id="CAD6195417.1"/>
    </source>
</evidence>
<dbReference type="GO" id="GO:0016887">
    <property type="term" value="F:ATP hydrolysis activity"/>
    <property type="evidence" value="ECO:0007669"/>
    <property type="project" value="InterPro"/>
</dbReference>
<feature type="transmembrane region" description="Helical" evidence="11">
    <location>
        <begin position="528"/>
        <end position="548"/>
    </location>
</feature>
<dbReference type="CDD" id="cd18598">
    <property type="entry name" value="ABC_6TM_MRP7_D1_like"/>
    <property type="match status" value="1"/>
</dbReference>
<evidence type="ECO:0000256" key="7">
    <source>
        <dbReference type="ARBA" id="ARBA00022840"/>
    </source>
</evidence>
<dbReference type="GO" id="GO:0005886">
    <property type="term" value="C:plasma membrane"/>
    <property type="evidence" value="ECO:0007669"/>
    <property type="project" value="UniProtKB-SubCell"/>
</dbReference>
<keyword evidence="10" id="KW-0325">Glycoprotein</keyword>
<accession>A0A8S1HK83</accession>
<dbReference type="Gene3D" id="3.40.50.300">
    <property type="entry name" value="P-loop containing nucleotide triphosphate hydrolases"/>
    <property type="match status" value="2"/>
</dbReference>
<proteinExistence type="predicted"/>
<dbReference type="Proteomes" id="UP000835052">
    <property type="component" value="Unassembled WGS sequence"/>
</dbReference>
<dbReference type="GO" id="GO:0140359">
    <property type="term" value="F:ABC-type transporter activity"/>
    <property type="evidence" value="ECO:0007669"/>
    <property type="project" value="InterPro"/>
</dbReference>
<dbReference type="InterPro" id="IPR003439">
    <property type="entry name" value="ABC_transporter-like_ATP-bd"/>
</dbReference>
<keyword evidence="8 11" id="KW-1133">Transmembrane helix</keyword>
<feature type="transmembrane region" description="Helical" evidence="11">
    <location>
        <begin position="40"/>
        <end position="61"/>
    </location>
</feature>
<name>A0A8S1HK83_9PELO</name>